<feature type="transmembrane region" description="Helical" evidence="1">
    <location>
        <begin position="142"/>
        <end position="159"/>
    </location>
</feature>
<gene>
    <name evidence="2" type="ORF">SAMN04487834_10468</name>
</gene>
<keyword evidence="3" id="KW-1185">Reference proteome</keyword>
<keyword evidence="1" id="KW-0472">Membrane</keyword>
<evidence type="ECO:0000313" key="2">
    <source>
        <dbReference type="EMBL" id="SEJ02676.1"/>
    </source>
</evidence>
<dbReference type="OrthoDB" id="3036047at2"/>
<dbReference type="AlphaFoldDB" id="A0A1H6VG18"/>
<protein>
    <submittedName>
        <fullName evidence="2">Uncharacterized protein</fullName>
    </submittedName>
</protein>
<evidence type="ECO:0000313" key="3">
    <source>
        <dbReference type="Proteomes" id="UP000183028"/>
    </source>
</evidence>
<feature type="transmembrane region" description="Helical" evidence="1">
    <location>
        <begin position="31"/>
        <end position="49"/>
    </location>
</feature>
<dbReference type="RefSeq" id="WP_074732445.1">
    <property type="nucleotide sequence ID" value="NZ_FNYK01000046.1"/>
</dbReference>
<dbReference type="Proteomes" id="UP000183028">
    <property type="component" value="Unassembled WGS sequence"/>
</dbReference>
<evidence type="ECO:0000256" key="1">
    <source>
        <dbReference type="SAM" id="Phobius"/>
    </source>
</evidence>
<feature type="transmembrane region" description="Helical" evidence="1">
    <location>
        <begin position="171"/>
        <end position="192"/>
    </location>
</feature>
<keyword evidence="1" id="KW-0812">Transmembrane</keyword>
<reference evidence="3" key="1">
    <citation type="submission" date="2016-10" db="EMBL/GenBank/DDBJ databases">
        <authorList>
            <person name="Varghese N."/>
        </authorList>
    </citation>
    <scope>NUCLEOTIDE SEQUENCE [LARGE SCALE GENOMIC DNA]</scope>
    <source>
        <strain evidence="3">DSM 20406</strain>
    </source>
</reference>
<name>A0A1H6VG18_9FIRM</name>
<organism evidence="2 3">
    <name type="scientific">Sharpea azabuensis</name>
    <dbReference type="NCBI Taxonomy" id="322505"/>
    <lineage>
        <taxon>Bacteria</taxon>
        <taxon>Bacillati</taxon>
        <taxon>Bacillota</taxon>
        <taxon>Erysipelotrichia</taxon>
        <taxon>Erysipelotrichales</taxon>
        <taxon>Coprobacillaceae</taxon>
        <taxon>Sharpea</taxon>
    </lineage>
</organism>
<keyword evidence="1" id="KW-1133">Transmembrane helix</keyword>
<sequence length="230" mass="27331">MFNLLYKKYKNDILKFSAWEEFKKLRFYEKAFLIEVIFCAILEYFFAFISKLNGFVVVLVILLFCFIAFKVKRNKTEEQNRIIYEVIKPEATKRMQQMIVLLKEFNIDISDDQQLDRLIERAKKEQINYDVLLDLKAPSVSVATYILLPALTLFLQRLFEKSGLMEMVQRILLLLVLCGIAVVVIYSFSNIFKELFNKDFRNLDCFIKDIEDIRVFHNKAFLIKQEINGK</sequence>
<proteinExistence type="predicted"/>
<feature type="transmembrane region" description="Helical" evidence="1">
    <location>
        <begin position="55"/>
        <end position="71"/>
    </location>
</feature>
<dbReference type="EMBL" id="FNYK01000046">
    <property type="protein sequence ID" value="SEJ02676.1"/>
    <property type="molecule type" value="Genomic_DNA"/>
</dbReference>
<accession>A0A1H6VG18</accession>